<dbReference type="Gene3D" id="3.40.50.150">
    <property type="entry name" value="Vaccinia Virus protein VP39"/>
    <property type="match status" value="1"/>
</dbReference>
<name>A0ABP9BJV8_9GAMM</name>
<reference evidence="2" key="1">
    <citation type="journal article" date="2019" name="Int. J. Syst. Evol. Microbiol.">
        <title>The Global Catalogue of Microorganisms (GCM) 10K type strain sequencing project: providing services to taxonomists for standard genome sequencing and annotation.</title>
        <authorList>
            <consortium name="The Broad Institute Genomics Platform"/>
            <consortium name="The Broad Institute Genome Sequencing Center for Infectious Disease"/>
            <person name="Wu L."/>
            <person name="Ma J."/>
        </authorList>
    </citation>
    <scope>NUCLEOTIDE SEQUENCE [LARGE SCALE GENOMIC DNA]</scope>
    <source>
        <strain evidence="2">JCM 18204</strain>
    </source>
</reference>
<keyword evidence="2" id="KW-1185">Reference proteome</keyword>
<accession>A0ABP9BJV8</accession>
<protein>
    <recommendedName>
        <fullName evidence="3">Class I SAM-dependent methyltransferase</fullName>
    </recommendedName>
</protein>
<sequence>MVALSVVRRGRAFALPDASLRIAARALDAAGGGWRLLAGLARHRAGSALLDAIERVALPDLAAHHCRRKQWLLQRLRTLVPGTRLLWPAVGFDGTGVALRATIHDLQLHEFDHPDSLRLRECIVGDTPGVARSALRLPDDGGVLLDLCAASTAPCVIVVEGLAMYLPARPLLRLLRALAALPSPPGLLFTALAPTHRNGTGFAAENGIVRRWLSRQREPFLWRCPQARLLGLLRRLGYRIDADWDGTGYGEYAIDAVPRAARFVMPAA</sequence>
<dbReference type="EMBL" id="BAABJE010000010">
    <property type="protein sequence ID" value="GAA4796667.1"/>
    <property type="molecule type" value="Genomic_DNA"/>
</dbReference>
<dbReference type="InterPro" id="IPR029063">
    <property type="entry name" value="SAM-dependent_MTases_sf"/>
</dbReference>
<evidence type="ECO:0008006" key="3">
    <source>
        <dbReference type="Google" id="ProtNLM"/>
    </source>
</evidence>
<dbReference type="SUPFAM" id="SSF53335">
    <property type="entry name" value="S-adenosyl-L-methionine-dependent methyltransferases"/>
    <property type="match status" value="1"/>
</dbReference>
<comment type="caution">
    <text evidence="1">The sequence shown here is derived from an EMBL/GenBank/DDBJ whole genome shotgun (WGS) entry which is preliminary data.</text>
</comment>
<evidence type="ECO:0000313" key="1">
    <source>
        <dbReference type="EMBL" id="GAA4796667.1"/>
    </source>
</evidence>
<proteinExistence type="predicted"/>
<dbReference type="Proteomes" id="UP001499959">
    <property type="component" value="Unassembled WGS sequence"/>
</dbReference>
<gene>
    <name evidence="1" type="ORF">GCM10023307_23250</name>
</gene>
<evidence type="ECO:0000313" key="2">
    <source>
        <dbReference type="Proteomes" id="UP001499959"/>
    </source>
</evidence>
<organism evidence="1 2">
    <name type="scientific">Lysobacter hankyongensis</name>
    <dbReference type="NCBI Taxonomy" id="1176535"/>
    <lineage>
        <taxon>Bacteria</taxon>
        <taxon>Pseudomonadati</taxon>
        <taxon>Pseudomonadota</taxon>
        <taxon>Gammaproteobacteria</taxon>
        <taxon>Lysobacterales</taxon>
        <taxon>Lysobacteraceae</taxon>
        <taxon>Lysobacter</taxon>
    </lineage>
</organism>